<reference evidence="8" key="1">
    <citation type="submission" date="2015-06" db="EMBL/GenBank/DDBJ databases">
        <title>Complete genome sequence and metabolic analysis of phthalate degradation pathway in Gordonia sp. QH-11.</title>
        <authorList>
            <person name="Jin D."/>
            <person name="Kong X."/>
            <person name="Bai Z."/>
        </authorList>
    </citation>
    <scope>NUCLEOTIDE SEQUENCE [LARGE SCALE GENOMIC DNA]</scope>
    <source>
        <strain evidence="8">QH-11</strain>
    </source>
</reference>
<dbReference type="Gene3D" id="3.40.190.10">
    <property type="entry name" value="Periplasmic binding protein-like II"/>
    <property type="match status" value="2"/>
</dbReference>
<proteinExistence type="inferred from homology"/>
<accession>A0A0N9N7Q9</accession>
<protein>
    <recommendedName>
        <fullName evidence="6">Solute-binding protein family 3/N-terminal domain-containing protein</fullName>
    </recommendedName>
</protein>
<evidence type="ECO:0000256" key="1">
    <source>
        <dbReference type="ARBA" id="ARBA00004196"/>
    </source>
</evidence>
<comment type="subcellular location">
    <subcellularLocation>
        <location evidence="1">Cell envelope</location>
    </subcellularLocation>
</comment>
<evidence type="ECO:0000256" key="5">
    <source>
        <dbReference type="SAM" id="SignalP"/>
    </source>
</evidence>
<feature type="domain" description="Solute-binding protein family 3/N-terminal" evidence="6">
    <location>
        <begin position="63"/>
        <end position="287"/>
    </location>
</feature>
<dbReference type="AlphaFoldDB" id="A0A0N9N7Q9"/>
<sequence>MRCHRRGGWIAGVSAALAVVLATSACATDDATTTESVTPSETATLDVAALKAQLPDRVLTSGTLTVATNAPFAPMEFRRGKDLVGFDVDLVNAIGEALGIKVDIKQVDFPKLVPEVSAGTYDMGMRGLFDTKEREKQVDMVTYFRAGTQWARRVGTDADPYNACGKKVGAEVATTQLTMELPAKSQACEVVGEKKIDIVTYPSETAAMEGLMRGEVDAVSADSPVTLYASQQSKGKLEPTGHAFDTLPYSFPVAKGSSLGPVLQKVVEHFINSGKLASIAKKWGLERGVVKKSSINAAIN</sequence>
<reference evidence="7 8" key="2">
    <citation type="journal article" date="2017" name="Int. J. Syst. Evol. Microbiol.">
        <title>Gordonia phthalatica sp. nov., a di-n-butyl phthalate-degrading bacterium isolated from activated sludge.</title>
        <authorList>
            <person name="Jin D."/>
            <person name="Kong X."/>
            <person name="Jia M."/>
            <person name="Yu X."/>
            <person name="Wang X."/>
            <person name="Zhuang X."/>
            <person name="Deng Y."/>
            <person name="Bai Z."/>
        </authorList>
    </citation>
    <scope>NUCLEOTIDE SEQUENCE [LARGE SCALE GENOMIC DNA]</scope>
    <source>
        <strain evidence="7 8">QH-11</strain>
    </source>
</reference>
<evidence type="ECO:0000313" key="8">
    <source>
        <dbReference type="Proteomes" id="UP000063789"/>
    </source>
</evidence>
<dbReference type="Proteomes" id="UP000063789">
    <property type="component" value="Chromosome"/>
</dbReference>
<dbReference type="EMBL" id="CP011853">
    <property type="protein sequence ID" value="ALG84064.1"/>
    <property type="molecule type" value="Genomic_DNA"/>
</dbReference>
<dbReference type="PROSITE" id="PS51257">
    <property type="entry name" value="PROKAR_LIPOPROTEIN"/>
    <property type="match status" value="1"/>
</dbReference>
<evidence type="ECO:0000256" key="2">
    <source>
        <dbReference type="ARBA" id="ARBA00010333"/>
    </source>
</evidence>
<gene>
    <name evidence="7" type="ORF">ACH46_05525</name>
</gene>
<dbReference type="PANTHER" id="PTHR35936">
    <property type="entry name" value="MEMBRANE-BOUND LYTIC MUREIN TRANSGLYCOSYLASE F"/>
    <property type="match status" value="1"/>
</dbReference>
<feature type="chain" id="PRO_5006037889" description="Solute-binding protein family 3/N-terminal domain-containing protein" evidence="5">
    <location>
        <begin position="28"/>
        <end position="300"/>
    </location>
</feature>
<name>A0A0N9N7Q9_9ACTN</name>
<dbReference type="SMART" id="SM00062">
    <property type="entry name" value="PBPb"/>
    <property type="match status" value="1"/>
</dbReference>
<keyword evidence="8" id="KW-1185">Reference proteome</keyword>
<evidence type="ECO:0000256" key="3">
    <source>
        <dbReference type="ARBA" id="ARBA00022729"/>
    </source>
</evidence>
<dbReference type="KEGG" id="goq:ACH46_05525"/>
<keyword evidence="3 5" id="KW-0732">Signal</keyword>
<dbReference type="PANTHER" id="PTHR35936:SF17">
    <property type="entry name" value="ARGININE-BINDING EXTRACELLULAR PROTEIN ARTP"/>
    <property type="match status" value="1"/>
</dbReference>
<evidence type="ECO:0000313" key="7">
    <source>
        <dbReference type="EMBL" id="ALG84064.1"/>
    </source>
</evidence>
<dbReference type="InterPro" id="IPR001638">
    <property type="entry name" value="Solute-binding_3/MltF_N"/>
</dbReference>
<dbReference type="GO" id="GO:0030313">
    <property type="term" value="C:cell envelope"/>
    <property type="evidence" value="ECO:0007669"/>
    <property type="project" value="UniProtKB-SubCell"/>
</dbReference>
<evidence type="ECO:0000259" key="6">
    <source>
        <dbReference type="SMART" id="SM00062"/>
    </source>
</evidence>
<dbReference type="CDD" id="cd01004">
    <property type="entry name" value="PBP2_MidA_like"/>
    <property type="match status" value="1"/>
</dbReference>
<dbReference type="OrthoDB" id="4633994at2"/>
<evidence type="ECO:0000256" key="4">
    <source>
        <dbReference type="RuleBase" id="RU003744"/>
    </source>
</evidence>
<organism evidence="7 8">
    <name type="scientific">Gordonia phthalatica</name>
    <dbReference type="NCBI Taxonomy" id="1136941"/>
    <lineage>
        <taxon>Bacteria</taxon>
        <taxon>Bacillati</taxon>
        <taxon>Actinomycetota</taxon>
        <taxon>Actinomycetes</taxon>
        <taxon>Mycobacteriales</taxon>
        <taxon>Gordoniaceae</taxon>
        <taxon>Gordonia</taxon>
    </lineage>
</organism>
<comment type="similarity">
    <text evidence="2 4">Belongs to the bacterial solute-binding protein 3 family.</text>
</comment>
<dbReference type="InterPro" id="IPR018313">
    <property type="entry name" value="SBP_3_CS"/>
</dbReference>
<dbReference type="PATRIC" id="fig|1136941.3.peg.1130"/>
<dbReference type="PROSITE" id="PS01039">
    <property type="entry name" value="SBP_BACTERIAL_3"/>
    <property type="match status" value="1"/>
</dbReference>
<dbReference type="Pfam" id="PF00497">
    <property type="entry name" value="SBP_bac_3"/>
    <property type="match status" value="1"/>
</dbReference>
<dbReference type="STRING" id="1136941.ACH46_05525"/>
<dbReference type="SUPFAM" id="SSF53850">
    <property type="entry name" value="Periplasmic binding protein-like II"/>
    <property type="match status" value="1"/>
</dbReference>
<feature type="signal peptide" evidence="5">
    <location>
        <begin position="1"/>
        <end position="27"/>
    </location>
</feature>